<dbReference type="PANTHER" id="PTHR45909">
    <property type="entry name" value="ADP-RIBOSYLATION FACTOR-RELATED PROTEIN 1"/>
    <property type="match status" value="1"/>
</dbReference>
<feature type="binding site" evidence="3">
    <location>
        <position position="13"/>
    </location>
    <ligand>
        <name>GTP</name>
        <dbReference type="ChEBI" id="CHEBI:37565"/>
    </ligand>
</feature>
<feature type="binding site" evidence="3">
    <location>
        <begin position="69"/>
        <end position="72"/>
    </location>
    <ligand>
        <name>GTP</name>
        <dbReference type="ChEBI" id="CHEBI:37565"/>
    </ligand>
</feature>
<dbReference type="EMBL" id="LSSL01001787">
    <property type="protein sequence ID" value="OLY82196.1"/>
    <property type="molecule type" value="Genomic_DNA"/>
</dbReference>
<keyword evidence="5" id="KW-1185">Reference proteome</keyword>
<protein>
    <submittedName>
        <fullName evidence="4">ADP-ribosylation factor-related protein 1</fullName>
    </submittedName>
</protein>
<dbReference type="InterPro" id="IPR006689">
    <property type="entry name" value="Small_GTPase_ARF/SAR"/>
</dbReference>
<dbReference type="Pfam" id="PF00025">
    <property type="entry name" value="Arf"/>
    <property type="match status" value="1"/>
</dbReference>
<dbReference type="PANTHER" id="PTHR45909:SF1">
    <property type="entry name" value="ADP-RIBOSYLATION FACTOR-RELATED PROTEIN 1"/>
    <property type="match status" value="1"/>
</dbReference>
<dbReference type="SUPFAM" id="SSF52540">
    <property type="entry name" value="P-loop containing nucleoside triphosphate hydrolases"/>
    <property type="match status" value="1"/>
</dbReference>
<dbReference type="Gene3D" id="3.40.50.300">
    <property type="entry name" value="P-loop containing nucleotide triphosphate hydrolases"/>
    <property type="match status" value="1"/>
</dbReference>
<gene>
    <name evidence="4" type="ORF">AYI68_g3691</name>
</gene>
<reference evidence="4 5" key="1">
    <citation type="journal article" date="2016" name="Mol. Biol. Evol.">
        <title>Genome-Wide Survey of Gut Fungi (Harpellales) Reveals the First Horizontally Transferred Ubiquitin Gene from a Mosquito Host.</title>
        <authorList>
            <person name="Wang Y."/>
            <person name="White M.M."/>
            <person name="Kvist S."/>
            <person name="Moncalvo J.M."/>
        </authorList>
    </citation>
    <scope>NUCLEOTIDE SEQUENCE [LARGE SCALE GENOMIC DNA]</scope>
    <source>
        <strain evidence="4 5">ALG-7-W6</strain>
    </source>
</reference>
<evidence type="ECO:0000256" key="2">
    <source>
        <dbReference type="ARBA" id="ARBA00023134"/>
    </source>
</evidence>
<proteinExistence type="predicted"/>
<dbReference type="InterPro" id="IPR024156">
    <property type="entry name" value="Small_GTPase_ARF"/>
</dbReference>
<dbReference type="GO" id="GO:0003924">
    <property type="term" value="F:GTPase activity"/>
    <property type="evidence" value="ECO:0007669"/>
    <property type="project" value="InterPro"/>
</dbReference>
<evidence type="ECO:0000256" key="3">
    <source>
        <dbReference type="PIRSR" id="PIRSR606689-1"/>
    </source>
</evidence>
<dbReference type="AlphaFoldDB" id="A0A1R0GZ86"/>
<dbReference type="GO" id="GO:0005794">
    <property type="term" value="C:Golgi apparatus"/>
    <property type="evidence" value="ECO:0007669"/>
    <property type="project" value="TreeGrafter"/>
</dbReference>
<dbReference type="GO" id="GO:0043001">
    <property type="term" value="P:Golgi to plasma membrane protein transport"/>
    <property type="evidence" value="ECO:0007669"/>
    <property type="project" value="TreeGrafter"/>
</dbReference>
<dbReference type="OrthoDB" id="414781at2759"/>
<evidence type="ECO:0000256" key="1">
    <source>
        <dbReference type="ARBA" id="ARBA00022741"/>
    </source>
</evidence>
<keyword evidence="1 3" id="KW-0547">Nucleotide-binding</keyword>
<evidence type="ECO:0000313" key="5">
    <source>
        <dbReference type="Proteomes" id="UP000187455"/>
    </source>
</evidence>
<dbReference type="GO" id="GO:0006886">
    <property type="term" value="P:intracellular protein transport"/>
    <property type="evidence" value="ECO:0007669"/>
    <property type="project" value="TreeGrafter"/>
</dbReference>
<organism evidence="4 5">
    <name type="scientific">Smittium mucronatum</name>
    <dbReference type="NCBI Taxonomy" id="133383"/>
    <lineage>
        <taxon>Eukaryota</taxon>
        <taxon>Fungi</taxon>
        <taxon>Fungi incertae sedis</taxon>
        <taxon>Zoopagomycota</taxon>
        <taxon>Kickxellomycotina</taxon>
        <taxon>Harpellomycetes</taxon>
        <taxon>Harpellales</taxon>
        <taxon>Legeriomycetaceae</taxon>
        <taxon>Smittium</taxon>
    </lineage>
</organism>
<dbReference type="GO" id="GO:0034067">
    <property type="term" value="P:protein localization to Golgi apparatus"/>
    <property type="evidence" value="ECO:0007669"/>
    <property type="project" value="TreeGrafter"/>
</dbReference>
<sequence length="108" mass="11887">MGKDSLKFLDLGGSKEMMSIWEEYYSASHALLYVIDSSNTETLDSSLSIFEALMGINDLDGIPVAILCNKNDLVSALPLEAIKEKINKLTHLFENRDLLVFSTSALTG</sequence>
<accession>A0A1R0GZ86</accession>
<dbReference type="InterPro" id="IPR027417">
    <property type="entry name" value="P-loop_NTPase"/>
</dbReference>
<name>A0A1R0GZ86_9FUNG</name>
<keyword evidence="2 3" id="KW-0342">GTP-binding</keyword>
<dbReference type="Proteomes" id="UP000187455">
    <property type="component" value="Unassembled WGS sequence"/>
</dbReference>
<dbReference type="GO" id="GO:0005525">
    <property type="term" value="F:GTP binding"/>
    <property type="evidence" value="ECO:0007669"/>
    <property type="project" value="UniProtKB-KW"/>
</dbReference>
<comment type="caution">
    <text evidence="4">The sequence shown here is derived from an EMBL/GenBank/DDBJ whole genome shotgun (WGS) entry which is preliminary data.</text>
</comment>
<evidence type="ECO:0000313" key="4">
    <source>
        <dbReference type="EMBL" id="OLY82196.1"/>
    </source>
</evidence>
<dbReference type="STRING" id="133383.A0A1R0GZ86"/>